<protein>
    <recommendedName>
        <fullName evidence="1">PLD phosphodiesterase domain-containing protein</fullName>
    </recommendedName>
</protein>
<dbReference type="InterPro" id="IPR001736">
    <property type="entry name" value="PLipase_D/transphosphatidylase"/>
</dbReference>
<reference evidence="2 3" key="1">
    <citation type="submission" date="2020-05" db="EMBL/GenBank/DDBJ databases">
        <title>Complete genome of Clostridium estertheticum subspecies estertheticum, isolated from Vacuum packed lamb meat from New Zealand imported to Switzerland.</title>
        <authorList>
            <person name="Wambui J."/>
            <person name="Stevens M.J.A."/>
            <person name="Stephan R."/>
        </authorList>
    </citation>
    <scope>NUCLEOTIDE SEQUENCE [LARGE SCALE GENOMIC DNA]</scope>
    <source>
        <strain evidence="2 3">CEST001</strain>
    </source>
</reference>
<evidence type="ECO:0000313" key="2">
    <source>
        <dbReference type="EMBL" id="NNU76558.1"/>
    </source>
</evidence>
<feature type="domain" description="PLD phosphodiesterase" evidence="1">
    <location>
        <begin position="299"/>
        <end position="325"/>
    </location>
</feature>
<dbReference type="SUPFAM" id="SSF57783">
    <property type="entry name" value="Zinc beta-ribbon"/>
    <property type="match status" value="1"/>
</dbReference>
<comment type="caution">
    <text evidence="2">The sequence shown here is derived from an EMBL/GenBank/DDBJ whole genome shotgun (WGS) entry which is preliminary data.</text>
</comment>
<name>A0A7Y3WT22_9CLOT</name>
<dbReference type="EMBL" id="JABEYB010000008">
    <property type="protein sequence ID" value="NNU76558.1"/>
    <property type="molecule type" value="Genomic_DNA"/>
</dbReference>
<dbReference type="GO" id="GO:0006265">
    <property type="term" value="P:DNA topological change"/>
    <property type="evidence" value="ECO:0007669"/>
    <property type="project" value="InterPro"/>
</dbReference>
<dbReference type="SUPFAM" id="SSF56024">
    <property type="entry name" value="Phospholipase D/nuclease"/>
    <property type="match status" value="1"/>
</dbReference>
<dbReference type="InterPro" id="IPR013498">
    <property type="entry name" value="Topo_IA_Znf"/>
</dbReference>
<dbReference type="AlphaFoldDB" id="A0A7Y3WT22"/>
<evidence type="ECO:0000313" key="3">
    <source>
        <dbReference type="Proteomes" id="UP000531659"/>
    </source>
</evidence>
<dbReference type="PROSITE" id="PS50035">
    <property type="entry name" value="PLD"/>
    <property type="match status" value="1"/>
</dbReference>
<dbReference type="Gene3D" id="3.30.870.10">
    <property type="entry name" value="Endonuclease Chain A"/>
    <property type="match status" value="1"/>
</dbReference>
<dbReference type="RefSeq" id="WP_171297234.1">
    <property type="nucleotide sequence ID" value="NZ_CP087102.1"/>
</dbReference>
<evidence type="ECO:0000259" key="1">
    <source>
        <dbReference type="PROSITE" id="PS50035"/>
    </source>
</evidence>
<dbReference type="Pfam" id="PF01396">
    <property type="entry name" value="Zn_ribbon_Top1"/>
    <property type="match status" value="1"/>
</dbReference>
<dbReference type="GO" id="GO:0006793">
    <property type="term" value="P:phosphorus metabolic process"/>
    <property type="evidence" value="ECO:0007669"/>
    <property type="project" value="UniProtKB-ARBA"/>
</dbReference>
<dbReference type="Gene3D" id="3.30.65.10">
    <property type="entry name" value="Bacterial Topoisomerase I, domain 1"/>
    <property type="match status" value="1"/>
</dbReference>
<dbReference type="GO" id="GO:0003677">
    <property type="term" value="F:DNA binding"/>
    <property type="evidence" value="ECO:0007669"/>
    <property type="project" value="InterPro"/>
</dbReference>
<gene>
    <name evidence="2" type="ORF">HLQ16_11505</name>
</gene>
<dbReference type="Proteomes" id="UP000531659">
    <property type="component" value="Unassembled WGS sequence"/>
</dbReference>
<accession>A0A7Y3WT22</accession>
<dbReference type="GO" id="GO:0003916">
    <property type="term" value="F:DNA topoisomerase activity"/>
    <property type="evidence" value="ECO:0007669"/>
    <property type="project" value="InterPro"/>
</dbReference>
<sequence>MGIEINIISIPMEGYDCNKPKPIVDLNTGLPTYVTDKTKADLAQEIYSEFINHSKINARYKLYIFPHMYLRSSRVNPFSRGNMPYSLHIKSFYIKFKNQGGTIALTSSNLAVRDLIKWDNMILIENETNSVINDSAQYFYTCLIEQSIPIKMFDPSKDWTKTSIELRNYSFIPDKNPFIGNYYIAPFYEDSPDIIETKITSLIRNAKERIYICAQHICAYDYSFNTTFKYNEEGGTTRKGGILKELLALQNKSLDIKCLSQTFVNENGDSHGCRAPQNKSSFSRFIKEFKRKNIGQYAANNIVHSKFIIIDDILIISTCNLTPTQFIYLKYVNIPKFDKMPGESYRGIHCEVGQFIFIKDAELCKKLIEDFMDIWNLQDTFHESNSLEKTVQKKCIKCGKNMKIRDGPYGEFWGCTGFPLCKNKENF</sequence>
<dbReference type="GO" id="GO:0005694">
    <property type="term" value="C:chromosome"/>
    <property type="evidence" value="ECO:0007669"/>
    <property type="project" value="InterPro"/>
</dbReference>
<proteinExistence type="predicted"/>
<organism evidence="2 3">
    <name type="scientific">Clostridium estertheticum</name>
    <dbReference type="NCBI Taxonomy" id="238834"/>
    <lineage>
        <taxon>Bacteria</taxon>
        <taxon>Bacillati</taxon>
        <taxon>Bacillota</taxon>
        <taxon>Clostridia</taxon>
        <taxon>Eubacteriales</taxon>
        <taxon>Clostridiaceae</taxon>
        <taxon>Clostridium</taxon>
    </lineage>
</organism>